<comment type="caution">
    <text evidence="2">The sequence shown here is derived from an EMBL/GenBank/DDBJ whole genome shotgun (WGS) entry which is preliminary data.</text>
</comment>
<evidence type="ECO:0000313" key="2">
    <source>
        <dbReference type="EMBL" id="MED6172974.1"/>
    </source>
</evidence>
<proteinExistence type="predicted"/>
<sequence length="175" mass="20053">MHIMLRYLGCAIFYLAVCDKQKNEFELIPDRDSDVPYILFDKQLQYVENQFGLKYDPTAFDKSEFEPSDMSDDSLSIEKSDYIGLNSHSGTKESSDPGVEIISKQEFLSAVKRESSMKGKRKATISAEKSKRSTTIKRSKKKNTHKVPNSRYLDWGKFEVTLNTPILTTNRLGFC</sequence>
<dbReference type="Proteomes" id="UP001341840">
    <property type="component" value="Unassembled WGS sequence"/>
</dbReference>
<evidence type="ECO:0000313" key="3">
    <source>
        <dbReference type="Proteomes" id="UP001341840"/>
    </source>
</evidence>
<protein>
    <submittedName>
        <fullName evidence="2">Uncharacterized protein</fullName>
    </submittedName>
</protein>
<name>A0ABU6VIJ6_9FABA</name>
<evidence type="ECO:0000256" key="1">
    <source>
        <dbReference type="SAM" id="MobiDB-lite"/>
    </source>
</evidence>
<gene>
    <name evidence="2" type="ORF">PIB30_054986</name>
</gene>
<feature type="compositionally biased region" description="Basic residues" evidence="1">
    <location>
        <begin position="132"/>
        <end position="145"/>
    </location>
</feature>
<feature type="region of interest" description="Disordered" evidence="1">
    <location>
        <begin position="118"/>
        <end position="148"/>
    </location>
</feature>
<organism evidence="2 3">
    <name type="scientific">Stylosanthes scabra</name>
    <dbReference type="NCBI Taxonomy" id="79078"/>
    <lineage>
        <taxon>Eukaryota</taxon>
        <taxon>Viridiplantae</taxon>
        <taxon>Streptophyta</taxon>
        <taxon>Embryophyta</taxon>
        <taxon>Tracheophyta</taxon>
        <taxon>Spermatophyta</taxon>
        <taxon>Magnoliopsida</taxon>
        <taxon>eudicotyledons</taxon>
        <taxon>Gunneridae</taxon>
        <taxon>Pentapetalae</taxon>
        <taxon>rosids</taxon>
        <taxon>fabids</taxon>
        <taxon>Fabales</taxon>
        <taxon>Fabaceae</taxon>
        <taxon>Papilionoideae</taxon>
        <taxon>50 kb inversion clade</taxon>
        <taxon>dalbergioids sensu lato</taxon>
        <taxon>Dalbergieae</taxon>
        <taxon>Pterocarpus clade</taxon>
        <taxon>Stylosanthes</taxon>
    </lineage>
</organism>
<dbReference type="EMBL" id="JASCZI010151459">
    <property type="protein sequence ID" value="MED6172974.1"/>
    <property type="molecule type" value="Genomic_DNA"/>
</dbReference>
<accession>A0ABU6VIJ6</accession>
<keyword evidence="3" id="KW-1185">Reference proteome</keyword>
<reference evidence="2 3" key="1">
    <citation type="journal article" date="2023" name="Plants (Basel)">
        <title>Bridging the Gap: Combining Genomics and Transcriptomics Approaches to Understand Stylosanthes scabra, an Orphan Legume from the Brazilian Caatinga.</title>
        <authorList>
            <person name="Ferreira-Neto J.R.C."/>
            <person name="da Silva M.D."/>
            <person name="Binneck E."/>
            <person name="de Melo N.F."/>
            <person name="da Silva R.H."/>
            <person name="de Melo A.L.T.M."/>
            <person name="Pandolfi V."/>
            <person name="Bustamante F.O."/>
            <person name="Brasileiro-Vidal A.C."/>
            <person name="Benko-Iseppon A.M."/>
        </authorList>
    </citation>
    <scope>NUCLEOTIDE SEQUENCE [LARGE SCALE GENOMIC DNA]</scope>
    <source>
        <tissue evidence="2">Leaves</tissue>
    </source>
</reference>